<dbReference type="InterPro" id="IPR002963">
    <property type="entry name" value="Expansin"/>
</dbReference>
<dbReference type="InterPro" id="IPR009009">
    <property type="entry name" value="RlpA-like_DPBB"/>
</dbReference>
<dbReference type="PANTHER" id="PTHR31867">
    <property type="entry name" value="EXPANSIN-A15"/>
    <property type="match status" value="1"/>
</dbReference>
<sequence length="199" mass="20945">MAGGHALLLTSALLLALARADDGWVAARATWFDVGPDMSTANCHYSSAPTGRYVGAWPDHQDGFDASCGKCFEVSCRNADFQDGYGETLSRSNVCYDPSKSVVITIVDACPCSYPNNAYSNQRWCCGDAEHIDLSQEAFEQLADLSQGAIGIFFRQVSCSTSGSPGNGGGGAYSSGGGSGQVQQPQTSAGWGGFLRWGR</sequence>
<reference evidence="4 5" key="1">
    <citation type="journal article" date="2017" name="Mol. Biol. Evol.">
        <title>The 4-celled Tetrabaena socialis nuclear genome reveals the essential components for genetic control of cell number at the origin of multicellularity in the volvocine lineage.</title>
        <authorList>
            <person name="Featherston J."/>
            <person name="Arakaki Y."/>
            <person name="Hanschen E.R."/>
            <person name="Ferris P.J."/>
            <person name="Michod R.E."/>
            <person name="Olson B.J.S.C."/>
            <person name="Nozaki H."/>
            <person name="Durand P.M."/>
        </authorList>
    </citation>
    <scope>NUCLEOTIDE SEQUENCE [LARGE SCALE GENOMIC DNA]</scope>
    <source>
        <strain evidence="4 5">NIES-571</strain>
    </source>
</reference>
<name>A0A2J8AJL5_9CHLO</name>
<feature type="compositionally biased region" description="Gly residues" evidence="1">
    <location>
        <begin position="168"/>
        <end position="180"/>
    </location>
</feature>
<evidence type="ECO:0000313" key="4">
    <source>
        <dbReference type="EMBL" id="PNH12715.1"/>
    </source>
</evidence>
<accession>A0A2J8AJL5</accession>
<gene>
    <name evidence="4" type="ORF">TSOC_000397</name>
</gene>
<feature type="region of interest" description="Disordered" evidence="1">
    <location>
        <begin position="168"/>
        <end position="192"/>
    </location>
</feature>
<keyword evidence="5" id="KW-1185">Reference proteome</keyword>
<proteinExistence type="predicted"/>
<dbReference type="SMART" id="SM00837">
    <property type="entry name" value="DPBB_1"/>
    <property type="match status" value="1"/>
</dbReference>
<dbReference type="AlphaFoldDB" id="A0A2J8AJL5"/>
<dbReference type="GO" id="GO:0009664">
    <property type="term" value="P:plant-type cell wall organization"/>
    <property type="evidence" value="ECO:0007669"/>
    <property type="project" value="InterPro"/>
</dbReference>
<protein>
    <submittedName>
        <fullName evidence="4">Expansin-A15</fullName>
    </submittedName>
</protein>
<feature type="domain" description="Expansin-like EG45" evidence="3">
    <location>
        <begin position="40"/>
        <end position="164"/>
    </location>
</feature>
<evidence type="ECO:0000259" key="3">
    <source>
        <dbReference type="PROSITE" id="PS50842"/>
    </source>
</evidence>
<organism evidence="4 5">
    <name type="scientific">Tetrabaena socialis</name>
    <dbReference type="NCBI Taxonomy" id="47790"/>
    <lineage>
        <taxon>Eukaryota</taxon>
        <taxon>Viridiplantae</taxon>
        <taxon>Chlorophyta</taxon>
        <taxon>core chlorophytes</taxon>
        <taxon>Chlorophyceae</taxon>
        <taxon>CS clade</taxon>
        <taxon>Chlamydomonadales</taxon>
        <taxon>Tetrabaenaceae</taxon>
        <taxon>Tetrabaena</taxon>
    </lineage>
</organism>
<keyword evidence="2" id="KW-0732">Signal</keyword>
<dbReference type="SUPFAM" id="SSF50685">
    <property type="entry name" value="Barwin-like endoglucanases"/>
    <property type="match status" value="1"/>
</dbReference>
<comment type="caution">
    <text evidence="4">The sequence shown here is derived from an EMBL/GenBank/DDBJ whole genome shotgun (WGS) entry which is preliminary data.</text>
</comment>
<dbReference type="PROSITE" id="PS50842">
    <property type="entry name" value="EXPANSIN_EG45"/>
    <property type="match status" value="1"/>
</dbReference>
<dbReference type="InterPro" id="IPR036908">
    <property type="entry name" value="RlpA-like_sf"/>
</dbReference>
<feature type="signal peptide" evidence="2">
    <location>
        <begin position="1"/>
        <end position="20"/>
    </location>
</feature>
<dbReference type="Gene3D" id="2.40.40.10">
    <property type="entry name" value="RlpA-like domain"/>
    <property type="match status" value="1"/>
</dbReference>
<dbReference type="EMBL" id="PGGS01000005">
    <property type="protein sequence ID" value="PNH12715.1"/>
    <property type="molecule type" value="Genomic_DNA"/>
</dbReference>
<dbReference type="Pfam" id="PF03330">
    <property type="entry name" value="DPBB_1"/>
    <property type="match status" value="1"/>
</dbReference>
<evidence type="ECO:0000313" key="5">
    <source>
        <dbReference type="Proteomes" id="UP000236333"/>
    </source>
</evidence>
<evidence type="ECO:0000256" key="1">
    <source>
        <dbReference type="SAM" id="MobiDB-lite"/>
    </source>
</evidence>
<dbReference type="Proteomes" id="UP000236333">
    <property type="component" value="Unassembled WGS sequence"/>
</dbReference>
<dbReference type="CDD" id="cd22271">
    <property type="entry name" value="DPBB_EXP_N-like"/>
    <property type="match status" value="1"/>
</dbReference>
<dbReference type="OrthoDB" id="5823761at2759"/>
<feature type="chain" id="PRO_5014451240" evidence="2">
    <location>
        <begin position="21"/>
        <end position="199"/>
    </location>
</feature>
<dbReference type="InterPro" id="IPR007112">
    <property type="entry name" value="Expansin/allergen_DPBB_dom"/>
</dbReference>
<evidence type="ECO:0000256" key="2">
    <source>
        <dbReference type="SAM" id="SignalP"/>
    </source>
</evidence>